<feature type="transmembrane region" description="Helical" evidence="7">
    <location>
        <begin position="150"/>
        <end position="172"/>
    </location>
</feature>
<feature type="transmembrane region" description="Helical" evidence="7">
    <location>
        <begin position="117"/>
        <end position="138"/>
    </location>
</feature>
<dbReference type="GO" id="GO:0055085">
    <property type="term" value="P:transmembrane transport"/>
    <property type="evidence" value="ECO:0007669"/>
    <property type="project" value="InterPro"/>
</dbReference>
<dbReference type="CDD" id="cd06261">
    <property type="entry name" value="TM_PBP2"/>
    <property type="match status" value="1"/>
</dbReference>
<dbReference type="Proteomes" id="UP000886884">
    <property type="component" value="Unassembled WGS sequence"/>
</dbReference>
<dbReference type="SUPFAM" id="SSF161098">
    <property type="entry name" value="MetI-like"/>
    <property type="match status" value="1"/>
</dbReference>
<feature type="transmembrane region" description="Helical" evidence="7">
    <location>
        <begin position="193"/>
        <end position="215"/>
    </location>
</feature>
<evidence type="ECO:0000256" key="5">
    <source>
        <dbReference type="ARBA" id="ARBA00022989"/>
    </source>
</evidence>
<evidence type="ECO:0000256" key="6">
    <source>
        <dbReference type="ARBA" id="ARBA00023136"/>
    </source>
</evidence>
<evidence type="ECO:0000256" key="4">
    <source>
        <dbReference type="ARBA" id="ARBA00022692"/>
    </source>
</evidence>
<evidence type="ECO:0000256" key="1">
    <source>
        <dbReference type="ARBA" id="ARBA00004651"/>
    </source>
</evidence>
<dbReference type="EMBL" id="DVOT01000059">
    <property type="protein sequence ID" value="HIV26987.1"/>
    <property type="molecule type" value="Genomic_DNA"/>
</dbReference>
<keyword evidence="3" id="KW-1003">Cell membrane</keyword>
<dbReference type="Pfam" id="PF00528">
    <property type="entry name" value="BPD_transp_1"/>
    <property type="match status" value="1"/>
</dbReference>
<dbReference type="PANTHER" id="PTHR43744">
    <property type="entry name" value="ABC TRANSPORTER PERMEASE PROTEIN MG189-RELATED-RELATED"/>
    <property type="match status" value="1"/>
</dbReference>
<keyword evidence="2 7" id="KW-0813">Transport</keyword>
<dbReference type="GO" id="GO:0005886">
    <property type="term" value="C:plasma membrane"/>
    <property type="evidence" value="ECO:0007669"/>
    <property type="project" value="UniProtKB-SubCell"/>
</dbReference>
<accession>A0A9D1P6K4</accession>
<keyword evidence="6 7" id="KW-0472">Membrane</keyword>
<dbReference type="PANTHER" id="PTHR43744:SF6">
    <property type="entry name" value="ABC TRANSPORTER PERMEASE PROTEIN YESQ-RELATED"/>
    <property type="match status" value="1"/>
</dbReference>
<comment type="subcellular location">
    <subcellularLocation>
        <location evidence="1 7">Cell membrane</location>
        <topology evidence="1 7">Multi-pass membrane protein</topology>
    </subcellularLocation>
</comment>
<feature type="transmembrane region" description="Helical" evidence="7">
    <location>
        <begin position="86"/>
        <end position="110"/>
    </location>
</feature>
<dbReference type="InterPro" id="IPR035906">
    <property type="entry name" value="MetI-like_sf"/>
</dbReference>
<evidence type="ECO:0000256" key="3">
    <source>
        <dbReference type="ARBA" id="ARBA00022475"/>
    </source>
</evidence>
<keyword evidence="5 7" id="KW-1133">Transmembrane helix</keyword>
<feature type="domain" description="ABC transmembrane type-1" evidence="8">
    <location>
        <begin position="82"/>
        <end position="272"/>
    </location>
</feature>
<reference evidence="9" key="1">
    <citation type="submission" date="2020-10" db="EMBL/GenBank/DDBJ databases">
        <authorList>
            <person name="Gilroy R."/>
        </authorList>
    </citation>
    <scope>NUCLEOTIDE SEQUENCE</scope>
    <source>
        <strain evidence="9">CHK183-6373</strain>
    </source>
</reference>
<reference evidence="9" key="2">
    <citation type="journal article" date="2021" name="PeerJ">
        <title>Extensive microbial diversity within the chicken gut microbiome revealed by metagenomics and culture.</title>
        <authorList>
            <person name="Gilroy R."/>
            <person name="Ravi A."/>
            <person name="Getino M."/>
            <person name="Pursley I."/>
            <person name="Horton D.L."/>
            <person name="Alikhan N.F."/>
            <person name="Baker D."/>
            <person name="Gharbi K."/>
            <person name="Hall N."/>
            <person name="Watson M."/>
            <person name="Adriaenssens E.M."/>
            <person name="Foster-Nyarko E."/>
            <person name="Jarju S."/>
            <person name="Secka A."/>
            <person name="Antonio M."/>
            <person name="Oren A."/>
            <person name="Chaudhuri R.R."/>
            <person name="La Ragione R."/>
            <person name="Hildebrand F."/>
            <person name="Pallen M.J."/>
        </authorList>
    </citation>
    <scope>NUCLEOTIDE SEQUENCE</scope>
    <source>
        <strain evidence="9">CHK183-6373</strain>
    </source>
</reference>
<feature type="transmembrane region" description="Helical" evidence="7">
    <location>
        <begin position="251"/>
        <end position="272"/>
    </location>
</feature>
<evidence type="ECO:0000259" key="8">
    <source>
        <dbReference type="PROSITE" id="PS50928"/>
    </source>
</evidence>
<dbReference type="PROSITE" id="PS50928">
    <property type="entry name" value="ABC_TM1"/>
    <property type="match status" value="1"/>
</dbReference>
<keyword evidence="4 7" id="KW-0812">Transmembrane</keyword>
<evidence type="ECO:0000256" key="7">
    <source>
        <dbReference type="RuleBase" id="RU363032"/>
    </source>
</evidence>
<comment type="caution">
    <text evidence="9">The sequence shown here is derived from an EMBL/GenBank/DDBJ whole genome shotgun (WGS) entry which is preliminary data.</text>
</comment>
<sequence>MTAARVHSIKRRKITTTIVYHVLVAAGSIAMLYPLLWMLASSFKPNSEIFVTVGSLIPETFTAENYVNGWRGFAGMSFGVYFGNSLLVAGVSTVGAALSAACIAFGLARIRFPGRNFWFVLMIITMMLPGQVMMIPRFVLFNQMGWVGTFLPLTVPAFFGGAFDIFLVMQFIRGVPRDMDEAAKIDGCSWYGIFGRILLPMIVPAVVTVGILTFINSWGDFMGSLLYLNSPRTYTVAYALKLFSDSAGTDFGATFAMSVLSLVPILVLFFFFQRQLVEGISIQGLKG</sequence>
<feature type="transmembrane region" description="Helical" evidence="7">
    <location>
        <begin position="18"/>
        <end position="40"/>
    </location>
</feature>
<organism evidence="9 10">
    <name type="scientific">Candidatus Ornithocaccomicrobium faecavium</name>
    <dbReference type="NCBI Taxonomy" id="2840890"/>
    <lineage>
        <taxon>Bacteria</taxon>
        <taxon>Bacillati</taxon>
        <taxon>Bacillota</taxon>
        <taxon>Clostridia</taxon>
        <taxon>Candidatus Ornithocaccomicrobium</taxon>
    </lineage>
</organism>
<dbReference type="AlphaFoldDB" id="A0A9D1P6K4"/>
<gene>
    <name evidence="9" type="ORF">IAA64_03380</name>
</gene>
<name>A0A9D1P6K4_9FIRM</name>
<dbReference type="InterPro" id="IPR000515">
    <property type="entry name" value="MetI-like"/>
</dbReference>
<protein>
    <submittedName>
        <fullName evidence="9">Carbohydrate ABC transporter permease</fullName>
    </submittedName>
</protein>
<evidence type="ECO:0000313" key="9">
    <source>
        <dbReference type="EMBL" id="HIV26987.1"/>
    </source>
</evidence>
<comment type="similarity">
    <text evidence="7">Belongs to the binding-protein-dependent transport system permease family.</text>
</comment>
<dbReference type="Gene3D" id="1.10.3720.10">
    <property type="entry name" value="MetI-like"/>
    <property type="match status" value="1"/>
</dbReference>
<evidence type="ECO:0000256" key="2">
    <source>
        <dbReference type="ARBA" id="ARBA00022448"/>
    </source>
</evidence>
<proteinExistence type="inferred from homology"/>
<evidence type="ECO:0000313" key="10">
    <source>
        <dbReference type="Proteomes" id="UP000886884"/>
    </source>
</evidence>